<evidence type="ECO:0000256" key="4">
    <source>
        <dbReference type="SAM" id="SignalP"/>
    </source>
</evidence>
<accession>A0ABV0A6K5</accession>
<comment type="subcellular location">
    <subcellularLocation>
        <location evidence="3">Secreted</location>
    </subcellularLocation>
</comment>
<dbReference type="RefSeq" id="WP_346240203.1">
    <property type="nucleotide sequence ID" value="NZ_JAZHYP010000001.1"/>
</dbReference>
<dbReference type="InterPro" id="IPR026444">
    <property type="entry name" value="Secre_tail"/>
</dbReference>
<keyword evidence="1 4" id="KW-0732">Signal</keyword>
<evidence type="ECO:0000313" key="7">
    <source>
        <dbReference type="Proteomes" id="UP001416393"/>
    </source>
</evidence>
<dbReference type="Pfam" id="PF00544">
    <property type="entry name" value="Pectate_lyase_4"/>
    <property type="match status" value="1"/>
</dbReference>
<comment type="caution">
    <text evidence="6">The sequence shown here is derived from an EMBL/GenBank/DDBJ whole genome shotgun (WGS) entry which is preliminary data.</text>
</comment>
<evidence type="ECO:0000256" key="3">
    <source>
        <dbReference type="RuleBase" id="RU361173"/>
    </source>
</evidence>
<dbReference type="Gene3D" id="2.160.20.10">
    <property type="entry name" value="Single-stranded right-handed beta-helix, Pectin lyase-like"/>
    <property type="match status" value="1"/>
</dbReference>
<dbReference type="PANTHER" id="PTHR31683">
    <property type="entry name" value="PECTATE LYASE 18-RELATED"/>
    <property type="match status" value="1"/>
</dbReference>
<dbReference type="Pfam" id="PF03422">
    <property type="entry name" value="CBM_6"/>
    <property type="match status" value="1"/>
</dbReference>
<sequence length="627" mass="67392">MKRLLLLLASICLLCFASTSLHAQPNFDLVGFATENGGTTGGQSGTTVTATSYAELKAYAESTTPYIIMVQGTISNGANGGKIDIQSNKSIIGVGNNAFLNGIGLEIKNHNNVIIQNLRITLIGVTTRIDTPGVYSSTGDNGQPQILVNGGDCVSISGTSTNIWIDHCEIFSEDPSVQTNKDLYDGLIDIKGTTGFITISWCYIHDHHKGGLVGASDTDLWADRKVTLHHNYYNKVLLRVPMYRGSTGHFFNNYIVGATDATEIRANTCVRVEKNYYETLHYSIYTPSESPGSTERIDNIIISQASRPFPNDCVADIPYSYASVLTSNTADVKTLVPQWSGVGKMGNDCNGDYLGSAYMDDCDTCVGGNTGLTACVMDCNGKENGTATVDGCGVCSGGDTGVTPCDDSCSWAEYQAEDGIISSGTIDSNHVGYTGTGFVNTANAIGEWCEYVINVTTAGTYNLRFRYGNGGIVDRSQSVAVNGSTQINNLGFPNTGAWTTWLNTNFTLNLSQGNNTIRFTSLTDSGAANLDRLDICSGEALSVIQASSESNFSLYPNPTHTQVTLELKEDIAKNAFIQLYDSTGRLIINQPLKDSKQSLNLQGLSSGVYLIKVSNFNKHIVKRIIKL</sequence>
<keyword evidence="3" id="KW-0119">Carbohydrate metabolism</keyword>
<dbReference type="Proteomes" id="UP001416393">
    <property type="component" value="Unassembled WGS sequence"/>
</dbReference>
<dbReference type="SUPFAM" id="SSF49785">
    <property type="entry name" value="Galactose-binding domain-like"/>
    <property type="match status" value="1"/>
</dbReference>
<evidence type="ECO:0000256" key="1">
    <source>
        <dbReference type="ARBA" id="ARBA00022729"/>
    </source>
</evidence>
<name>A0ABV0A6K5_9FLAO</name>
<dbReference type="InterPro" id="IPR002022">
    <property type="entry name" value="Pec_lyase"/>
</dbReference>
<protein>
    <submittedName>
        <fullName evidence="6">T9SS type A sorting domain-containing protein</fullName>
    </submittedName>
</protein>
<keyword evidence="2 3" id="KW-0456">Lyase</keyword>
<dbReference type="SMART" id="SM00656">
    <property type="entry name" value="Amb_all"/>
    <property type="match status" value="1"/>
</dbReference>
<proteinExistence type="inferred from homology"/>
<comment type="similarity">
    <text evidence="3">Belongs to the polysaccharide lyase 1 family.</text>
</comment>
<keyword evidence="7" id="KW-1185">Reference proteome</keyword>
<dbReference type="Pfam" id="PF18962">
    <property type="entry name" value="Por_Secre_tail"/>
    <property type="match status" value="1"/>
</dbReference>
<gene>
    <name evidence="6" type="ORF">VP395_02885</name>
</gene>
<evidence type="ECO:0000313" key="6">
    <source>
        <dbReference type="EMBL" id="MEN3322659.1"/>
    </source>
</evidence>
<dbReference type="InterPro" id="IPR012334">
    <property type="entry name" value="Pectin_lyas_fold"/>
</dbReference>
<dbReference type="NCBIfam" id="TIGR04183">
    <property type="entry name" value="Por_Secre_tail"/>
    <property type="match status" value="1"/>
</dbReference>
<dbReference type="CDD" id="cd04082">
    <property type="entry name" value="CBM35_pectate_lyase-like"/>
    <property type="match status" value="1"/>
</dbReference>
<dbReference type="InterPro" id="IPR005084">
    <property type="entry name" value="CBM6"/>
</dbReference>
<evidence type="ECO:0000256" key="2">
    <source>
        <dbReference type="ARBA" id="ARBA00023239"/>
    </source>
</evidence>
<feature type="chain" id="PRO_5046160168" evidence="4">
    <location>
        <begin position="24"/>
        <end position="627"/>
    </location>
</feature>
<dbReference type="SUPFAM" id="SSF51126">
    <property type="entry name" value="Pectin lyase-like"/>
    <property type="match status" value="1"/>
</dbReference>
<feature type="signal peptide" evidence="4">
    <location>
        <begin position="1"/>
        <end position="23"/>
    </location>
</feature>
<keyword evidence="3" id="KW-0964">Secreted</keyword>
<reference evidence="6 7" key="1">
    <citation type="submission" date="2024-01" db="EMBL/GenBank/DDBJ databases">
        <title>Mariniflexile litorale sp. nov., isolated from the shallow sediments of the Sea of Japan.</title>
        <authorList>
            <person name="Romanenko L."/>
            <person name="Bystritskaya E."/>
            <person name="Isaeva M."/>
        </authorList>
    </citation>
    <scope>NUCLEOTIDE SEQUENCE [LARGE SCALE GENOMIC DNA]</scope>
    <source>
        <strain evidence="6 7">KCTC 32427</strain>
    </source>
</reference>
<dbReference type="PROSITE" id="PS51175">
    <property type="entry name" value="CBM6"/>
    <property type="match status" value="1"/>
</dbReference>
<organism evidence="6 7">
    <name type="scientific">Mariniflexile soesokkakense</name>
    <dbReference type="NCBI Taxonomy" id="1343160"/>
    <lineage>
        <taxon>Bacteria</taxon>
        <taxon>Pseudomonadati</taxon>
        <taxon>Bacteroidota</taxon>
        <taxon>Flavobacteriia</taxon>
        <taxon>Flavobacteriales</taxon>
        <taxon>Flavobacteriaceae</taxon>
        <taxon>Mariniflexile</taxon>
    </lineage>
</organism>
<keyword evidence="3" id="KW-0624">Polysaccharide degradation</keyword>
<dbReference type="PANTHER" id="PTHR31683:SF18">
    <property type="entry name" value="PECTATE LYASE 21-RELATED"/>
    <property type="match status" value="1"/>
</dbReference>
<dbReference type="InterPro" id="IPR011050">
    <property type="entry name" value="Pectin_lyase_fold/virulence"/>
</dbReference>
<feature type="domain" description="CBM6" evidence="5">
    <location>
        <begin position="412"/>
        <end position="536"/>
    </location>
</feature>
<dbReference type="InterPro" id="IPR008979">
    <property type="entry name" value="Galactose-bd-like_sf"/>
</dbReference>
<dbReference type="InterPro" id="IPR045032">
    <property type="entry name" value="PEL"/>
</dbReference>
<evidence type="ECO:0000259" key="5">
    <source>
        <dbReference type="PROSITE" id="PS51175"/>
    </source>
</evidence>
<dbReference type="Gene3D" id="2.60.120.260">
    <property type="entry name" value="Galactose-binding domain-like"/>
    <property type="match status" value="1"/>
</dbReference>
<dbReference type="EMBL" id="JAZHYP010000001">
    <property type="protein sequence ID" value="MEN3322659.1"/>
    <property type="molecule type" value="Genomic_DNA"/>
</dbReference>